<dbReference type="PROSITE" id="PS51440">
    <property type="entry name" value="TIM_2"/>
    <property type="match status" value="1"/>
</dbReference>
<dbReference type="AlphaFoldDB" id="A0A1G2MI30"/>
<comment type="similarity">
    <text evidence="1 3">Belongs to the triosephosphate isomerase family.</text>
</comment>
<dbReference type="GO" id="GO:0006094">
    <property type="term" value="P:gluconeogenesis"/>
    <property type="evidence" value="ECO:0007669"/>
    <property type="project" value="UniProtKB-UniPathway"/>
</dbReference>
<dbReference type="EMBL" id="MHRJ01000005">
    <property type="protein sequence ID" value="OHA23503.1"/>
    <property type="molecule type" value="Genomic_DNA"/>
</dbReference>
<comment type="pathway">
    <text evidence="3">Carbohydrate biosynthesis; gluconeogenesis.</text>
</comment>
<evidence type="ECO:0000313" key="4">
    <source>
        <dbReference type="EMBL" id="OHA23503.1"/>
    </source>
</evidence>
<sequence>MNPGSVSEARALFGKTKRAGGRLEKVETVICPPFPYLGMFARTGTARVFLGAQDVFWANSARATGEVSPEMLKHLGVIYCIIGHSERRALGETDDSVSKKLRAVLAERLIPIVCVGEKERDTDGRYFETLKSQILASFSGVTGAQLRGVCVAYEPLWAIGKSAKDAMEPRGIHEMAIFIHKVLFDQFGEGAERPRILYGGSVEEKNAGSILVEGGVSGLLVGHASLDGEGFAKMLRVANAV</sequence>
<keyword evidence="2 3" id="KW-0413">Isomerase</keyword>
<evidence type="ECO:0000256" key="1">
    <source>
        <dbReference type="ARBA" id="ARBA00007422"/>
    </source>
</evidence>
<comment type="caution">
    <text evidence="4">The sequence shown here is derived from an EMBL/GenBank/DDBJ whole genome shotgun (WGS) entry which is preliminary data.</text>
</comment>
<comment type="catalytic activity">
    <reaction evidence="3">
        <text>D-glyceraldehyde 3-phosphate = dihydroxyacetone phosphate</text>
        <dbReference type="Rhea" id="RHEA:18585"/>
        <dbReference type="ChEBI" id="CHEBI:57642"/>
        <dbReference type="ChEBI" id="CHEBI:59776"/>
        <dbReference type="EC" id="5.3.1.1"/>
    </reaction>
</comment>
<keyword evidence="3" id="KW-0963">Cytoplasm</keyword>
<dbReference type="GO" id="GO:0006096">
    <property type="term" value="P:glycolytic process"/>
    <property type="evidence" value="ECO:0007669"/>
    <property type="project" value="UniProtKB-UniPathway"/>
</dbReference>
<dbReference type="Pfam" id="PF00121">
    <property type="entry name" value="TIM"/>
    <property type="match status" value="1"/>
</dbReference>
<proteinExistence type="inferred from homology"/>
<comment type="subunit">
    <text evidence="3">Homodimer.</text>
</comment>
<keyword evidence="3" id="KW-0312">Gluconeogenesis</keyword>
<dbReference type="InterPro" id="IPR000652">
    <property type="entry name" value="Triosephosphate_isomerase"/>
</dbReference>
<evidence type="ECO:0000313" key="5">
    <source>
        <dbReference type="Proteomes" id="UP000176493"/>
    </source>
</evidence>
<evidence type="ECO:0000256" key="3">
    <source>
        <dbReference type="RuleBase" id="RU363013"/>
    </source>
</evidence>
<gene>
    <name evidence="4" type="ORF">A2W52_02090</name>
</gene>
<dbReference type="SUPFAM" id="SSF51351">
    <property type="entry name" value="Triosephosphate isomerase (TIM)"/>
    <property type="match status" value="1"/>
</dbReference>
<evidence type="ECO:0000256" key="2">
    <source>
        <dbReference type="ARBA" id="ARBA00023235"/>
    </source>
</evidence>
<organism evidence="4 5">
    <name type="scientific">Candidatus Taylorbacteria bacterium RIFCSPHIGHO2_02_49_25</name>
    <dbReference type="NCBI Taxonomy" id="1802305"/>
    <lineage>
        <taxon>Bacteria</taxon>
        <taxon>Candidatus Tayloriibacteriota</taxon>
    </lineage>
</organism>
<comment type="pathway">
    <text evidence="3">Carbohydrate degradation; glycolysis; D-glyceraldehyde 3-phosphate from glycerone phosphate: step 1/1.</text>
</comment>
<dbReference type="GO" id="GO:0019563">
    <property type="term" value="P:glycerol catabolic process"/>
    <property type="evidence" value="ECO:0007669"/>
    <property type="project" value="TreeGrafter"/>
</dbReference>
<keyword evidence="3" id="KW-0324">Glycolysis</keyword>
<dbReference type="EC" id="5.3.1.1" evidence="3"/>
<dbReference type="GO" id="GO:0046166">
    <property type="term" value="P:glyceraldehyde-3-phosphate biosynthetic process"/>
    <property type="evidence" value="ECO:0007669"/>
    <property type="project" value="TreeGrafter"/>
</dbReference>
<dbReference type="Proteomes" id="UP000176493">
    <property type="component" value="Unassembled WGS sequence"/>
</dbReference>
<dbReference type="UniPathway" id="UPA00138"/>
<dbReference type="InterPro" id="IPR013785">
    <property type="entry name" value="Aldolase_TIM"/>
</dbReference>
<comment type="subcellular location">
    <subcellularLocation>
        <location evidence="3">Cytoplasm</location>
    </subcellularLocation>
</comment>
<protein>
    <recommendedName>
        <fullName evidence="3">Triosephosphate isomerase</fullName>
        <ecNumber evidence="3">5.3.1.1</ecNumber>
    </recommendedName>
</protein>
<name>A0A1G2MI30_9BACT</name>
<dbReference type="GO" id="GO:0005829">
    <property type="term" value="C:cytosol"/>
    <property type="evidence" value="ECO:0007669"/>
    <property type="project" value="TreeGrafter"/>
</dbReference>
<dbReference type="PANTHER" id="PTHR21139">
    <property type="entry name" value="TRIOSEPHOSPHATE ISOMERASE"/>
    <property type="match status" value="1"/>
</dbReference>
<dbReference type="Gene3D" id="3.20.20.70">
    <property type="entry name" value="Aldolase class I"/>
    <property type="match status" value="1"/>
</dbReference>
<dbReference type="InterPro" id="IPR035990">
    <property type="entry name" value="TIM_sf"/>
</dbReference>
<dbReference type="CDD" id="cd00311">
    <property type="entry name" value="TIM"/>
    <property type="match status" value="1"/>
</dbReference>
<dbReference type="UniPathway" id="UPA00109">
    <property type="reaction ID" value="UER00189"/>
</dbReference>
<accession>A0A1G2MI30</accession>
<reference evidence="4 5" key="1">
    <citation type="journal article" date="2016" name="Nat. Commun.">
        <title>Thousands of microbial genomes shed light on interconnected biogeochemical processes in an aquifer system.</title>
        <authorList>
            <person name="Anantharaman K."/>
            <person name="Brown C.T."/>
            <person name="Hug L.A."/>
            <person name="Sharon I."/>
            <person name="Castelle C.J."/>
            <person name="Probst A.J."/>
            <person name="Thomas B.C."/>
            <person name="Singh A."/>
            <person name="Wilkins M.J."/>
            <person name="Karaoz U."/>
            <person name="Brodie E.L."/>
            <person name="Williams K.H."/>
            <person name="Hubbard S.S."/>
            <person name="Banfield J.F."/>
        </authorList>
    </citation>
    <scope>NUCLEOTIDE SEQUENCE [LARGE SCALE GENOMIC DNA]</scope>
</reference>
<dbReference type="GO" id="GO:0004807">
    <property type="term" value="F:triose-phosphate isomerase activity"/>
    <property type="evidence" value="ECO:0007669"/>
    <property type="project" value="UniProtKB-EC"/>
</dbReference>
<dbReference type="PANTHER" id="PTHR21139:SF42">
    <property type="entry name" value="TRIOSEPHOSPHATE ISOMERASE"/>
    <property type="match status" value="1"/>
</dbReference>